<dbReference type="EMBL" id="VCHE01000104">
    <property type="protein sequence ID" value="KAB2571339.1"/>
    <property type="molecule type" value="Genomic_DNA"/>
</dbReference>
<organism evidence="2 3">
    <name type="scientific">Lasiodiplodia theobromae</name>
    <dbReference type="NCBI Taxonomy" id="45133"/>
    <lineage>
        <taxon>Eukaryota</taxon>
        <taxon>Fungi</taxon>
        <taxon>Dikarya</taxon>
        <taxon>Ascomycota</taxon>
        <taxon>Pezizomycotina</taxon>
        <taxon>Dothideomycetes</taxon>
        <taxon>Dothideomycetes incertae sedis</taxon>
        <taxon>Botryosphaeriales</taxon>
        <taxon>Botryosphaeriaceae</taxon>
        <taxon>Lasiodiplodia</taxon>
    </lineage>
</organism>
<dbReference type="SUPFAM" id="SSF49777">
    <property type="entry name" value="PEBP-like"/>
    <property type="match status" value="1"/>
</dbReference>
<dbReference type="CDD" id="cd00866">
    <property type="entry name" value="PEBP_euk"/>
    <property type="match status" value="1"/>
</dbReference>
<keyword evidence="3" id="KW-1185">Reference proteome</keyword>
<dbReference type="PANTHER" id="PTHR11362:SF148">
    <property type="entry name" value="CARBOXYPEPTIDASE Y INHIBITOR"/>
    <property type="match status" value="1"/>
</dbReference>
<evidence type="ECO:0000313" key="2">
    <source>
        <dbReference type="EMBL" id="KAB2571339.1"/>
    </source>
</evidence>
<dbReference type="GO" id="GO:0046578">
    <property type="term" value="P:regulation of Ras protein signal transduction"/>
    <property type="evidence" value="ECO:0007669"/>
    <property type="project" value="TreeGrafter"/>
</dbReference>
<dbReference type="GO" id="GO:0005543">
    <property type="term" value="F:phospholipid binding"/>
    <property type="evidence" value="ECO:0007669"/>
    <property type="project" value="TreeGrafter"/>
</dbReference>
<dbReference type="OrthoDB" id="2506647at2759"/>
<dbReference type="GO" id="GO:0030414">
    <property type="term" value="F:peptidase inhibitor activity"/>
    <property type="evidence" value="ECO:0007669"/>
    <property type="project" value="TreeGrafter"/>
</dbReference>
<dbReference type="GO" id="GO:0030162">
    <property type="term" value="P:regulation of proteolysis"/>
    <property type="evidence" value="ECO:0007669"/>
    <property type="project" value="TreeGrafter"/>
</dbReference>
<gene>
    <name evidence="2" type="primary">TFS1</name>
    <name evidence="2" type="ORF">DBV05_g9995</name>
</gene>
<comment type="caution">
    <text evidence="2">The sequence shown here is derived from an EMBL/GenBank/DDBJ whole genome shotgun (WGS) entry which is preliminary data.</text>
</comment>
<protein>
    <submittedName>
        <fullName evidence="2">Carboxypeptidase Y inhibitor</fullName>
    </submittedName>
</protein>
<evidence type="ECO:0000313" key="3">
    <source>
        <dbReference type="Proteomes" id="UP000325902"/>
    </source>
</evidence>
<reference evidence="2 3" key="1">
    <citation type="journal article" date="2019" name="Sci. Rep.">
        <title>A multi-omics analysis of the grapevine pathogen Lasiodiplodia theobromae reveals that temperature affects the expression of virulence- and pathogenicity-related genes.</title>
        <authorList>
            <person name="Felix C."/>
            <person name="Meneses R."/>
            <person name="Goncalves M.F.M."/>
            <person name="Tilleman L."/>
            <person name="Duarte A.S."/>
            <person name="Jorrin-Novo J.V."/>
            <person name="Van de Peer Y."/>
            <person name="Deforce D."/>
            <person name="Van Nieuwerburgh F."/>
            <person name="Esteves A.C."/>
            <person name="Alves A."/>
        </authorList>
    </citation>
    <scope>NUCLEOTIDE SEQUENCE [LARGE SCALE GENOMIC DNA]</scope>
    <source>
        <strain evidence="2 3">LA-SOL3</strain>
    </source>
</reference>
<feature type="region of interest" description="Disordered" evidence="1">
    <location>
        <begin position="228"/>
        <end position="249"/>
    </location>
</feature>
<dbReference type="InterPro" id="IPR036610">
    <property type="entry name" value="PEBP-like_sf"/>
</dbReference>
<evidence type="ECO:0000256" key="1">
    <source>
        <dbReference type="SAM" id="MobiDB-lite"/>
    </source>
</evidence>
<proteinExistence type="predicted"/>
<feature type="compositionally biased region" description="Basic and acidic residues" evidence="1">
    <location>
        <begin position="233"/>
        <end position="249"/>
    </location>
</feature>
<dbReference type="AlphaFoldDB" id="A0A5N5D0Z5"/>
<dbReference type="InterPro" id="IPR008914">
    <property type="entry name" value="PEBP"/>
</dbReference>
<sequence>MRLSVDPPSTHGPKRAWASTSLLVSLLFGVGLLQLLFPRAEALVAPTEQHFLSNDNGAVAPKSILGVRAELIKAEIIPTVIDDFLPSLTVNITWLSDETANLGNTVKPKKLKKAPSIHLNDEPTSASVMSPCKSNMTYVLAMTDPDAPSRDNPEWAEFCHWIVAGIPLSSPDASCVESPSSADGRAHAETAASGLKEIMEYYPPGPPPKTWKHRYVFIIFAPTNSTSQPLDLTKPRDRKNWGTGEERHGVRQWAKENGLTPVAANFIYSQNKKQ</sequence>
<name>A0A5N5D0Z5_9PEZI</name>
<accession>A0A5N5D0Z5</accession>
<dbReference type="Gene3D" id="3.90.280.10">
    <property type="entry name" value="PEBP-like"/>
    <property type="match status" value="1"/>
</dbReference>
<dbReference type="InterPro" id="IPR035810">
    <property type="entry name" value="PEBP_euk"/>
</dbReference>
<dbReference type="Proteomes" id="UP000325902">
    <property type="component" value="Unassembled WGS sequence"/>
</dbReference>
<dbReference type="PANTHER" id="PTHR11362">
    <property type="entry name" value="PHOSPHATIDYLETHANOLAMINE-BINDING PROTEIN"/>
    <property type="match status" value="1"/>
</dbReference>
<dbReference type="Pfam" id="PF01161">
    <property type="entry name" value="PBP"/>
    <property type="match status" value="1"/>
</dbReference>